<reference evidence="1" key="1">
    <citation type="submission" date="2013-07" db="EMBL/GenBank/DDBJ databases">
        <title>The genome of an arbuscular mycorrhizal fungus provides insights into the evolution of the oldest plant symbiosis.</title>
        <authorList>
            <consortium name="DOE Joint Genome Institute"/>
            <person name="Tisserant E."/>
            <person name="Malbreil M."/>
            <person name="Kuo A."/>
            <person name="Kohler A."/>
            <person name="Symeonidi A."/>
            <person name="Balestrini R."/>
            <person name="Charron P."/>
            <person name="Duensing N."/>
            <person name="Frei-dit-Frey N."/>
            <person name="Gianinazzi-Pearson V."/>
            <person name="Gilbert B."/>
            <person name="Handa Y."/>
            <person name="Hijri M."/>
            <person name="Kaul R."/>
            <person name="Kawaguchi M."/>
            <person name="Krajinski F."/>
            <person name="Lammers P."/>
            <person name="Lapierre D."/>
            <person name="Masclaux F.G."/>
            <person name="Murat C."/>
            <person name="Morin E."/>
            <person name="Ndikumana S."/>
            <person name="Pagni M."/>
            <person name="Petitpierre D."/>
            <person name="Requena N."/>
            <person name="Rosikiewicz P."/>
            <person name="Riley R."/>
            <person name="Saito K."/>
            <person name="San Clemente H."/>
            <person name="Shapiro H."/>
            <person name="van Tuinen D."/>
            <person name="Becard G."/>
            <person name="Bonfante P."/>
            <person name="Paszkowski U."/>
            <person name="Shachar-Hill Y."/>
            <person name="Young J.P."/>
            <person name="Sanders I.R."/>
            <person name="Henrissat B."/>
            <person name="Rensing S.A."/>
            <person name="Grigoriev I.V."/>
            <person name="Corradi N."/>
            <person name="Roux C."/>
            <person name="Martin F."/>
        </authorList>
    </citation>
    <scope>NUCLEOTIDE SEQUENCE</scope>
    <source>
        <strain evidence="1">DAOM 197198</strain>
    </source>
</reference>
<dbReference type="AlphaFoldDB" id="U9TMS3"/>
<sequence>MHTLLEALCTEKVEYVTETKSQTTNIIPGPEFIRFMYYLESLVIEMFKKSNELGPNILRYVTNSLLSNSPLNQMFVTILKSSMDNNVELENDELGFIYERCILIYMRSHQKTWREVNNYIPEKGTASLRENLKTMRSSYSTTENKKPSLMKKGNLPSNPIHALEQLRLWVQLEEAKDSFTKMFLVSELLWLIWAFGISMPYKKKQKLVPIIISNLKNRTPFTDEALKKKLFL</sequence>
<dbReference type="HOGENOM" id="CLU_038726_1_0_1"/>
<dbReference type="VEuPathDB" id="FungiDB:RhiirFUN_026921"/>
<proteinExistence type="predicted"/>
<gene>
    <name evidence="1" type="ORF">GLOINDRAFT_31345</name>
</gene>
<protein>
    <submittedName>
        <fullName evidence="1">Uncharacterized protein</fullName>
    </submittedName>
</protein>
<name>U9TMS3_RHIID</name>
<evidence type="ECO:0000313" key="1">
    <source>
        <dbReference type="EMBL" id="ESA08747.1"/>
    </source>
</evidence>
<organism evidence="1">
    <name type="scientific">Rhizophagus irregularis (strain DAOM 181602 / DAOM 197198 / MUCL 43194)</name>
    <name type="common">Arbuscular mycorrhizal fungus</name>
    <name type="synonym">Glomus intraradices</name>
    <dbReference type="NCBI Taxonomy" id="747089"/>
    <lineage>
        <taxon>Eukaryota</taxon>
        <taxon>Fungi</taxon>
        <taxon>Fungi incertae sedis</taxon>
        <taxon>Mucoromycota</taxon>
        <taxon>Glomeromycotina</taxon>
        <taxon>Glomeromycetes</taxon>
        <taxon>Glomerales</taxon>
        <taxon>Glomeraceae</taxon>
        <taxon>Rhizophagus</taxon>
    </lineage>
</organism>
<accession>U9TMS3</accession>
<dbReference type="EMBL" id="KI288858">
    <property type="protein sequence ID" value="ESA08747.1"/>
    <property type="molecule type" value="Genomic_DNA"/>
</dbReference>